<organism evidence="1">
    <name type="scientific">Arundo donax</name>
    <name type="common">Giant reed</name>
    <name type="synonym">Donax arundinaceus</name>
    <dbReference type="NCBI Taxonomy" id="35708"/>
    <lineage>
        <taxon>Eukaryota</taxon>
        <taxon>Viridiplantae</taxon>
        <taxon>Streptophyta</taxon>
        <taxon>Embryophyta</taxon>
        <taxon>Tracheophyta</taxon>
        <taxon>Spermatophyta</taxon>
        <taxon>Magnoliopsida</taxon>
        <taxon>Liliopsida</taxon>
        <taxon>Poales</taxon>
        <taxon>Poaceae</taxon>
        <taxon>PACMAD clade</taxon>
        <taxon>Arundinoideae</taxon>
        <taxon>Arundineae</taxon>
        <taxon>Arundo</taxon>
    </lineage>
</organism>
<dbReference type="EMBL" id="GBRH01190831">
    <property type="protein sequence ID" value="JAE07065.1"/>
    <property type="molecule type" value="Transcribed_RNA"/>
</dbReference>
<evidence type="ECO:0000313" key="1">
    <source>
        <dbReference type="EMBL" id="JAE07065.1"/>
    </source>
</evidence>
<reference evidence="1" key="2">
    <citation type="journal article" date="2015" name="Data Brief">
        <title>Shoot transcriptome of the giant reed, Arundo donax.</title>
        <authorList>
            <person name="Barrero R.A."/>
            <person name="Guerrero F.D."/>
            <person name="Moolhuijzen P."/>
            <person name="Goolsby J.A."/>
            <person name="Tidwell J."/>
            <person name="Bellgard S.E."/>
            <person name="Bellgard M.I."/>
        </authorList>
    </citation>
    <scope>NUCLEOTIDE SEQUENCE</scope>
    <source>
        <tissue evidence="1">Shoot tissue taken approximately 20 cm above the soil surface</tissue>
    </source>
</reference>
<accession>A0A0A9F228</accession>
<name>A0A0A9F228_ARUDO</name>
<dbReference type="AlphaFoldDB" id="A0A0A9F228"/>
<sequence>MVFFLHVCLAAPNRIRIDLEFPYLLIS</sequence>
<protein>
    <submittedName>
        <fullName evidence="1">Uncharacterized protein</fullName>
    </submittedName>
</protein>
<reference evidence="1" key="1">
    <citation type="submission" date="2014-09" db="EMBL/GenBank/DDBJ databases">
        <authorList>
            <person name="Magalhaes I.L.F."/>
            <person name="Oliveira U."/>
            <person name="Santos F.R."/>
            <person name="Vidigal T.H.D.A."/>
            <person name="Brescovit A.D."/>
            <person name="Santos A.J."/>
        </authorList>
    </citation>
    <scope>NUCLEOTIDE SEQUENCE</scope>
    <source>
        <tissue evidence="1">Shoot tissue taken approximately 20 cm above the soil surface</tissue>
    </source>
</reference>
<proteinExistence type="predicted"/>